<feature type="domain" description="HTH tetR-type" evidence="3">
    <location>
        <begin position="23"/>
        <end position="83"/>
    </location>
</feature>
<dbReference type="RefSeq" id="WP_069709950.1">
    <property type="nucleotide sequence ID" value="NZ_CP017077.1"/>
</dbReference>
<proteinExistence type="predicted"/>
<dbReference type="PROSITE" id="PS50977">
    <property type="entry name" value="HTH_TETR_2"/>
    <property type="match status" value="1"/>
</dbReference>
<dbReference type="SUPFAM" id="SSF46689">
    <property type="entry name" value="Homeodomain-like"/>
    <property type="match status" value="1"/>
</dbReference>
<dbReference type="Pfam" id="PF00440">
    <property type="entry name" value="TetR_N"/>
    <property type="match status" value="1"/>
</dbReference>
<evidence type="ECO:0000256" key="1">
    <source>
        <dbReference type="ARBA" id="ARBA00023125"/>
    </source>
</evidence>
<dbReference type="OrthoDB" id="7504336at2"/>
<dbReference type="PRINTS" id="PR00455">
    <property type="entry name" value="HTHTETR"/>
</dbReference>
<sequence>MSFPQDIELLAIQKMINSSEAMFDRRRRILREARRIISENGLDQMNMRELARRADVSTKTVYNAFGSKEMVIALAIYTYFEQFVTHTEFDEDVQTFPGALARQTTSTLRDIDIPNYMRAVIALYFSPTVHPTIHAVLIDLATRSWLGWLKGVEDRRELHPGVVVRELLVDLSNVQYGRIHEWSAGGIDDDVFMRRSLSSILMLLMGATVGAAHEEVRQAFTAAQSDARYREEIFGAARQRIDAALSALDSKSKAKRSRLTAKVLL</sequence>
<dbReference type="AlphaFoldDB" id="A0A1D8AEN2"/>
<dbReference type="InterPro" id="IPR009057">
    <property type="entry name" value="Homeodomain-like_sf"/>
</dbReference>
<feature type="DNA-binding region" description="H-T-H motif" evidence="2">
    <location>
        <begin position="46"/>
        <end position="65"/>
    </location>
</feature>
<keyword evidence="1 2" id="KW-0238">DNA-binding</keyword>
<protein>
    <recommendedName>
        <fullName evidence="3">HTH tetR-type domain-containing protein</fullName>
    </recommendedName>
</protein>
<dbReference type="KEGG" id="nre:BES08_27350"/>
<dbReference type="Proteomes" id="UP000094626">
    <property type="component" value="Plasmid pSA2"/>
</dbReference>
<reference evidence="5" key="1">
    <citation type="journal article" date="2017" name="J. Biotechnol.">
        <title>Complete genome sequence of Novosphingobium resinovorum SA1, a versatile xenobiotic-degrading bacterium capable of utilizing sulfanilic acid.</title>
        <authorList>
            <person name="Hegedus B."/>
            <person name="Kos P.B."/>
            <person name="Balint B."/>
            <person name="Maroti G."/>
            <person name="Gan H.M."/>
            <person name="Perei K."/>
            <person name="Rakhely G."/>
        </authorList>
    </citation>
    <scope>NUCLEOTIDE SEQUENCE [LARGE SCALE GENOMIC DNA]</scope>
    <source>
        <strain evidence="5">SA1</strain>
    </source>
</reference>
<gene>
    <name evidence="4" type="ORF">BES08_27350</name>
</gene>
<evidence type="ECO:0000259" key="3">
    <source>
        <dbReference type="PROSITE" id="PS50977"/>
    </source>
</evidence>
<organism evidence="4 5">
    <name type="scientific">Novosphingobium resinovorum</name>
    <dbReference type="NCBI Taxonomy" id="158500"/>
    <lineage>
        <taxon>Bacteria</taxon>
        <taxon>Pseudomonadati</taxon>
        <taxon>Pseudomonadota</taxon>
        <taxon>Alphaproteobacteria</taxon>
        <taxon>Sphingomonadales</taxon>
        <taxon>Sphingomonadaceae</taxon>
        <taxon>Novosphingobium</taxon>
    </lineage>
</organism>
<evidence type="ECO:0000313" key="5">
    <source>
        <dbReference type="Proteomes" id="UP000094626"/>
    </source>
</evidence>
<dbReference type="GO" id="GO:0003677">
    <property type="term" value="F:DNA binding"/>
    <property type="evidence" value="ECO:0007669"/>
    <property type="project" value="UniProtKB-UniRule"/>
</dbReference>
<dbReference type="EMBL" id="CP017077">
    <property type="protein sequence ID" value="AOR80563.1"/>
    <property type="molecule type" value="Genomic_DNA"/>
</dbReference>
<evidence type="ECO:0000313" key="4">
    <source>
        <dbReference type="EMBL" id="AOR80563.1"/>
    </source>
</evidence>
<keyword evidence="5" id="KW-1185">Reference proteome</keyword>
<dbReference type="Gene3D" id="1.10.357.10">
    <property type="entry name" value="Tetracycline Repressor, domain 2"/>
    <property type="match status" value="1"/>
</dbReference>
<accession>A0A1D8AEN2</accession>
<keyword evidence="4" id="KW-0614">Plasmid</keyword>
<evidence type="ECO:0000256" key="2">
    <source>
        <dbReference type="PROSITE-ProRule" id="PRU00335"/>
    </source>
</evidence>
<name>A0A1D8AEN2_9SPHN</name>
<dbReference type="InterPro" id="IPR001647">
    <property type="entry name" value="HTH_TetR"/>
</dbReference>
<geneLocation type="plasmid" evidence="4 5">
    <name>pSA2</name>
</geneLocation>